<accession>A0AA39A4U7</accession>
<reference evidence="5 6" key="1">
    <citation type="journal article" date="2023" name="BMC Biotechnol.">
        <title>Vitis rotundifolia cv Carlos genome sequencing.</title>
        <authorList>
            <person name="Huff M."/>
            <person name="Hulse-Kemp A."/>
            <person name="Scheffler B."/>
            <person name="Youngblood R."/>
            <person name="Simpson S."/>
            <person name="Babiker E."/>
            <person name="Staton M."/>
        </authorList>
    </citation>
    <scope>NUCLEOTIDE SEQUENCE [LARGE SCALE GENOMIC DNA]</scope>
    <source>
        <tissue evidence="5">Leaf</tissue>
    </source>
</reference>
<dbReference type="InterPro" id="IPR036497">
    <property type="entry name" value="GLTP_sf"/>
</dbReference>
<dbReference type="Proteomes" id="UP001168098">
    <property type="component" value="Unassembled WGS sequence"/>
</dbReference>
<dbReference type="FunFam" id="1.10.3520.10:FF:000005">
    <property type="entry name" value="Accelerated cell death 11"/>
    <property type="match status" value="1"/>
</dbReference>
<keyword evidence="6" id="KW-1185">Reference proteome</keyword>
<dbReference type="PANTHER" id="PTHR10219">
    <property type="entry name" value="GLYCOLIPID TRANSFER PROTEIN-RELATED"/>
    <property type="match status" value="1"/>
</dbReference>
<sequence>MGRVENLNDLVLELGCKVGVLPSSYLGLLLGAPFKFVAAWYEVERVVNDFENRARPDDTLETMIDREIEQECAKQPSSASRSLIRVKRSIIMLRVMFEQMLSSRENSIEGAVSKSYEQSFAAFHGWASRTAVFASLPHLPTRDKLMKKLTENEASMTVKMQSFIDSSAILVQYIRGLFHSRESAKELLEQI</sequence>
<dbReference type="InterPro" id="IPR014830">
    <property type="entry name" value="Glycolipid_transfer_prot_dom"/>
</dbReference>
<dbReference type="SUPFAM" id="SSF110004">
    <property type="entry name" value="Glycolipid transfer protein, GLTP"/>
    <property type="match status" value="1"/>
</dbReference>
<evidence type="ECO:0000259" key="4">
    <source>
        <dbReference type="Pfam" id="PF08718"/>
    </source>
</evidence>
<dbReference type="GO" id="GO:0005829">
    <property type="term" value="C:cytosol"/>
    <property type="evidence" value="ECO:0007669"/>
    <property type="project" value="TreeGrafter"/>
</dbReference>
<dbReference type="GO" id="GO:1902387">
    <property type="term" value="F:ceramide 1-phosphate binding"/>
    <property type="evidence" value="ECO:0007669"/>
    <property type="project" value="TreeGrafter"/>
</dbReference>
<dbReference type="EMBL" id="JARBHA010000005">
    <property type="protein sequence ID" value="KAJ9700986.1"/>
    <property type="molecule type" value="Genomic_DNA"/>
</dbReference>
<evidence type="ECO:0000313" key="6">
    <source>
        <dbReference type="Proteomes" id="UP001168098"/>
    </source>
</evidence>
<proteinExistence type="inferred from homology"/>
<protein>
    <recommendedName>
        <fullName evidence="4">Glycolipid transfer protein domain-containing protein</fullName>
    </recommendedName>
</protein>
<evidence type="ECO:0000256" key="2">
    <source>
        <dbReference type="ARBA" id="ARBA00022448"/>
    </source>
</evidence>
<dbReference type="GO" id="GO:1902388">
    <property type="term" value="F:ceramide 1-phosphate transfer activity"/>
    <property type="evidence" value="ECO:0007669"/>
    <property type="project" value="TreeGrafter"/>
</dbReference>
<dbReference type="GO" id="GO:0016020">
    <property type="term" value="C:membrane"/>
    <property type="evidence" value="ECO:0007669"/>
    <property type="project" value="TreeGrafter"/>
</dbReference>
<organism evidence="5 6">
    <name type="scientific">Vitis rotundifolia</name>
    <name type="common">Muscadine grape</name>
    <dbReference type="NCBI Taxonomy" id="103349"/>
    <lineage>
        <taxon>Eukaryota</taxon>
        <taxon>Viridiplantae</taxon>
        <taxon>Streptophyta</taxon>
        <taxon>Embryophyta</taxon>
        <taxon>Tracheophyta</taxon>
        <taxon>Spermatophyta</taxon>
        <taxon>Magnoliopsida</taxon>
        <taxon>eudicotyledons</taxon>
        <taxon>Gunneridae</taxon>
        <taxon>Pentapetalae</taxon>
        <taxon>rosids</taxon>
        <taxon>Vitales</taxon>
        <taxon>Vitaceae</taxon>
        <taxon>Viteae</taxon>
        <taxon>Vitis</taxon>
    </lineage>
</organism>
<evidence type="ECO:0000313" key="5">
    <source>
        <dbReference type="EMBL" id="KAJ9700986.1"/>
    </source>
</evidence>
<dbReference type="AlphaFoldDB" id="A0AA39A4U7"/>
<comment type="caution">
    <text evidence="5">The sequence shown here is derived from an EMBL/GenBank/DDBJ whole genome shotgun (WGS) entry which is preliminary data.</text>
</comment>
<name>A0AA39A4U7_VITRO</name>
<keyword evidence="2" id="KW-0813">Transport</keyword>
<evidence type="ECO:0000256" key="3">
    <source>
        <dbReference type="ARBA" id="ARBA00023055"/>
    </source>
</evidence>
<feature type="domain" description="Glycolipid transfer protein" evidence="4">
    <location>
        <begin position="30"/>
        <end position="150"/>
    </location>
</feature>
<dbReference type="Pfam" id="PF08718">
    <property type="entry name" value="GLTP"/>
    <property type="match status" value="1"/>
</dbReference>
<evidence type="ECO:0000256" key="1">
    <source>
        <dbReference type="ARBA" id="ARBA00007148"/>
    </source>
</evidence>
<keyword evidence="3" id="KW-0445">Lipid transport</keyword>
<dbReference type="Gene3D" id="1.10.3520.10">
    <property type="entry name" value="Glycolipid transfer protein"/>
    <property type="match status" value="1"/>
</dbReference>
<gene>
    <name evidence="5" type="ORF">PVL29_006356</name>
</gene>
<dbReference type="PANTHER" id="PTHR10219:SF43">
    <property type="entry name" value="GLYCOLIPID TRANSFER PROTEIN DOMAIN-CONTAINING PROTEIN"/>
    <property type="match status" value="1"/>
</dbReference>
<comment type="similarity">
    <text evidence="1">Belongs to the GLTP family.</text>
</comment>